<feature type="transmembrane region" description="Helical" evidence="12">
    <location>
        <begin position="216"/>
        <end position="240"/>
    </location>
</feature>
<dbReference type="InterPro" id="IPR003439">
    <property type="entry name" value="ABC_transporter-like_ATP-bd"/>
</dbReference>
<feature type="transmembrane region" description="Helical" evidence="12">
    <location>
        <begin position="1253"/>
        <end position="1274"/>
    </location>
</feature>
<keyword evidence="7 12" id="KW-1133">Transmembrane helix</keyword>
<keyword evidence="5" id="KW-0547">Nucleotide-binding</keyword>
<feature type="transmembrane region" description="Helical" evidence="12">
    <location>
        <begin position="428"/>
        <end position="451"/>
    </location>
</feature>
<dbReference type="OMA" id="WKNWIVL"/>
<keyword evidence="3 12" id="KW-0812">Transmembrane</keyword>
<dbReference type="InterPro" id="IPR013525">
    <property type="entry name" value="ABC2_TM"/>
</dbReference>
<dbReference type="SUPFAM" id="SSF52540">
    <property type="entry name" value="P-loop containing nucleoside triphosphate hydrolases"/>
    <property type="match status" value="2"/>
</dbReference>
<feature type="transmembrane region" description="Helical" evidence="12">
    <location>
        <begin position="909"/>
        <end position="930"/>
    </location>
</feature>
<evidence type="ECO:0000256" key="8">
    <source>
        <dbReference type="ARBA" id="ARBA00023055"/>
    </source>
</evidence>
<dbReference type="Proteomes" id="UP000261620">
    <property type="component" value="Unplaced"/>
</dbReference>
<dbReference type="SMART" id="SM00382">
    <property type="entry name" value="AAA"/>
    <property type="match status" value="2"/>
</dbReference>
<dbReference type="PROSITE" id="PS00211">
    <property type="entry name" value="ABC_TRANSPORTER_1"/>
    <property type="match status" value="1"/>
</dbReference>
<protein>
    <recommendedName>
        <fullName evidence="13">ABC transporter domain-containing protein</fullName>
    </recommendedName>
</protein>
<feature type="transmembrane region" description="Helical" evidence="12">
    <location>
        <begin position="1091"/>
        <end position="1119"/>
    </location>
</feature>
<evidence type="ECO:0000313" key="14">
    <source>
        <dbReference type="Ensembl" id="ENSMMOP00000018492.1"/>
    </source>
</evidence>
<dbReference type="InterPro" id="IPR003593">
    <property type="entry name" value="AAA+_ATPase"/>
</dbReference>
<feature type="transmembrane region" description="Helical" evidence="12">
    <location>
        <begin position="15"/>
        <end position="37"/>
    </location>
</feature>
<dbReference type="STRING" id="94237.ENSMMOP00000018492"/>
<feature type="domain" description="ABC transporter" evidence="13">
    <location>
        <begin position="1328"/>
        <end position="1559"/>
    </location>
</feature>
<dbReference type="PANTHER" id="PTHR19229">
    <property type="entry name" value="ATP-BINDING CASSETTE TRANSPORTER SUBFAMILY A ABCA"/>
    <property type="match status" value="1"/>
</dbReference>
<evidence type="ECO:0000256" key="4">
    <source>
        <dbReference type="ARBA" id="ARBA00022737"/>
    </source>
</evidence>
<feature type="transmembrane region" description="Helical" evidence="12">
    <location>
        <begin position="1048"/>
        <end position="1071"/>
    </location>
</feature>
<dbReference type="Pfam" id="PF00005">
    <property type="entry name" value="ABC_tran"/>
    <property type="match status" value="2"/>
</dbReference>
<dbReference type="GO" id="GO:0016887">
    <property type="term" value="F:ATP hydrolysis activity"/>
    <property type="evidence" value="ECO:0007669"/>
    <property type="project" value="InterPro"/>
</dbReference>
<feature type="transmembrane region" description="Helical" evidence="12">
    <location>
        <begin position="1198"/>
        <end position="1215"/>
    </location>
</feature>
<reference evidence="14" key="1">
    <citation type="submission" date="2025-08" db="UniProtKB">
        <authorList>
            <consortium name="Ensembl"/>
        </authorList>
    </citation>
    <scope>IDENTIFICATION</scope>
</reference>
<comment type="subcellular location">
    <subcellularLocation>
        <location evidence="1">Endomembrane system</location>
        <topology evidence="1">Multi-pass membrane protein</topology>
    </subcellularLocation>
</comment>
<dbReference type="InterPro" id="IPR027417">
    <property type="entry name" value="P-loop_NTPase"/>
</dbReference>
<keyword evidence="8" id="KW-0445">Lipid transport</keyword>
<dbReference type="GO" id="GO:0005524">
    <property type="term" value="F:ATP binding"/>
    <property type="evidence" value="ECO:0007669"/>
    <property type="project" value="UniProtKB-KW"/>
</dbReference>
<dbReference type="Pfam" id="PF12698">
    <property type="entry name" value="ABC2_membrane_3"/>
    <property type="match status" value="2"/>
</dbReference>
<dbReference type="InterPro" id="IPR056264">
    <property type="entry name" value="R2_ABCA1-4-like"/>
</dbReference>
<dbReference type="PROSITE" id="PS50893">
    <property type="entry name" value="ABC_TRANSPORTER_2"/>
    <property type="match status" value="2"/>
</dbReference>
<evidence type="ECO:0000256" key="9">
    <source>
        <dbReference type="ARBA" id="ARBA00023136"/>
    </source>
</evidence>
<dbReference type="GO" id="GO:0005319">
    <property type="term" value="F:lipid transporter activity"/>
    <property type="evidence" value="ECO:0007669"/>
    <property type="project" value="TreeGrafter"/>
</dbReference>
<feature type="domain" description="ABC transporter" evidence="13">
    <location>
        <begin position="512"/>
        <end position="745"/>
    </location>
</feature>
<dbReference type="FunFam" id="3.40.50.300:FF:000465">
    <property type="entry name" value="ATP-binding cassette, sub-family A (ABC1), member 3"/>
    <property type="match status" value="1"/>
</dbReference>
<dbReference type="GO" id="GO:0012505">
    <property type="term" value="C:endomembrane system"/>
    <property type="evidence" value="ECO:0007669"/>
    <property type="project" value="UniProtKB-SubCell"/>
</dbReference>
<dbReference type="Pfam" id="PF23321">
    <property type="entry name" value="R1_ABCA1"/>
    <property type="match status" value="1"/>
</dbReference>
<dbReference type="PANTHER" id="PTHR19229:SF98">
    <property type="entry name" value="PHOSPHOLIPID-TRANSPORTING ATPASE ABCA3"/>
    <property type="match status" value="1"/>
</dbReference>
<dbReference type="InterPro" id="IPR026082">
    <property type="entry name" value="ABCA"/>
</dbReference>
<dbReference type="GO" id="GO:0140359">
    <property type="term" value="F:ABC-type transporter activity"/>
    <property type="evidence" value="ECO:0007669"/>
    <property type="project" value="InterPro"/>
</dbReference>
<feature type="transmembrane region" description="Helical" evidence="12">
    <location>
        <begin position="325"/>
        <end position="345"/>
    </location>
</feature>
<sequence length="1651" mass="185131">MAIMRQFGLLVWKNYLQQVSCSDIFLPLLFAGVLIILRQKVPSKVYPNTTTYESFSVDTLPKPNLLFRRLQLAYVPGNSSVVQQVAEDVRGMRGFETEEQFEDFVRNDPLSGKLLAAVVFNHSFTHDDEPLPLQVKYHLRFTFTPRNAPIKDKSELSPNSDLDWHTLRLYPLLQLPGPREQFDTEGGTPGFSREEKKTVDRAIMRSYNKAAASSPLWQITVVLSRFPYPAYIYDVFILAIQNQLPLLLVLSFTYTSLNIVRAVVQEKERKLKEYMRMMGLSNWLHWSAWFLMFFLFLSISVFFVTLLLCIQVSPNGAVLTYSDPMLVFIFLLLFTVTTINFSFMISTFFSRANVAAAAGGFIYFLSYLPYLFLWPRYDLLSHAQKVSACLISNVAMAMGSQLIGMFEGKGTGIQWSNLFDSVTVDDDFSMAQVLALLLFDSLLYGLVAWYMEAVFPGEYGVPLPSYFFVLPSYWCSSPRMALVNEKEEEEVAEKAMKGEFVEEEPAGVVSGIKIKHLAKEFRAGSKTRKAVRDLTMNMFEGQITVLLGHNGAGKTTTLSMLTGLFPPTSGRAYINGYDICQDMALIRRSLGLCPQHDVLFDNLTVREHLLFYAQLKGFSKDRIPDEVDRIIQILNLEDKRQARSKTLSGGMKRKLSIGIALIGDSKVVMLDEPTSGMDPSARRATWDLLQGEKRGRTILLTTHFMDEADLLGDRIAIMAGGELQCCNELFVFPCSPGAGYHMVIVKDALCNVSEITRLVHLYVPNATLESSAGAELSYILPKESTNRFELLFAELEMNREELGIASYGASVTTMEEVFLRVGKLVDSSLDIQAIQLPALQYQHERRCHDWTVDDASSISGMTDVTDFTDSGTLISEDCSNIKLNTGVRLHLQQFYAMFLKRALYSWRNWKVMVAQFLVPLVFTVVALVVARTLPNHQDAPPLRLALNLYGPTKVPVKPALAFTAKEEGGSFNEHCVVGASFRGSGSKYAEATAYFNNQGYHTPATALMMIDNALFKLLAGPNASIETSNYPMPRNLTEAARSQSKMGFAIAINLMYGMASLSSTFALLLVTESSIKSKHVQKVSGVYLSNFWFSALLWDLVNFLLPCLLMLLVFQAFGVKAFIDDNHLVDVLLLLLLYGWAVVPLMYLLSFLFSSAATAYTRLTIFNMISGTATFLAVTIMTIPELQLQHLSRLLDKVFLIFPNYCLGMSFSQFYQNYEFLSFCPNNIFTREMCKKLNITYQTNYFSMLEPGVGRFLVAFSVQGVVFIILLFVIELQCVHTLRHLLTSLARRHKQDGAVLPEDRDVADERKRVLECQAVVESMVGSPLILQELSKVRSATLLAVDRLSLAVGKGECFGLLGFNGAGKTTTFKMLTGDESVTSGDAYIDGYSILRDIKKVQQRIGYCPQFDAVLDHMTGRETLSMYARLRGIPEKYVSGCVENVLRSLLLEPHADKLVRSYSGGNKRKLSAGMALIGGPPVIFLDEPSTGMDPVARRLLWDAVTRTRESGKAIIITSHSMEECEALCTRLAVMVNGQFKCLGSPQHLKSKFGSGYTLLAKIHVEAEVEDNDLQLFKDFIESTFPGSQLKDSHHGMVHYHLTEKTLTWAQVFGTLEAAKEKYCIEDYCVSQISLEQVFLSFAQFQHCTEGGRE</sequence>
<dbReference type="Ensembl" id="ENSMMOT00000018792.1">
    <property type="protein sequence ID" value="ENSMMOP00000018492.1"/>
    <property type="gene ID" value="ENSMMOG00000014001.1"/>
</dbReference>
<keyword evidence="15" id="KW-1185">Reference proteome</keyword>
<dbReference type="FunFam" id="3.40.50.300:FF:000327">
    <property type="entry name" value="ATP-binding cassette sub-family A member 3"/>
    <property type="match status" value="1"/>
</dbReference>
<keyword evidence="4" id="KW-0677">Repeat</keyword>
<proteinExistence type="predicted"/>
<dbReference type="InterPro" id="IPR017871">
    <property type="entry name" value="ABC_transporter-like_CS"/>
</dbReference>
<name>A0A3Q3X0D7_MOLML</name>
<evidence type="ECO:0000256" key="6">
    <source>
        <dbReference type="ARBA" id="ARBA00022840"/>
    </source>
</evidence>
<dbReference type="GO" id="GO:0016020">
    <property type="term" value="C:membrane"/>
    <property type="evidence" value="ECO:0007669"/>
    <property type="project" value="InterPro"/>
</dbReference>
<feature type="transmembrane region" description="Helical" evidence="12">
    <location>
        <begin position="1165"/>
        <end position="1186"/>
    </location>
</feature>
<evidence type="ECO:0000313" key="15">
    <source>
        <dbReference type="Proteomes" id="UP000261620"/>
    </source>
</evidence>
<keyword evidence="10" id="KW-0325">Glycoprotein</keyword>
<reference evidence="14" key="2">
    <citation type="submission" date="2025-09" db="UniProtKB">
        <authorList>
            <consortium name="Ensembl"/>
        </authorList>
    </citation>
    <scope>IDENTIFICATION</scope>
</reference>
<evidence type="ECO:0000259" key="13">
    <source>
        <dbReference type="PROSITE" id="PS50893"/>
    </source>
</evidence>
<keyword evidence="2" id="KW-0813">Transport</keyword>
<dbReference type="CDD" id="cd03263">
    <property type="entry name" value="ABC_subfamily_A"/>
    <property type="match status" value="2"/>
</dbReference>
<organism evidence="14 15">
    <name type="scientific">Mola mola</name>
    <name type="common">Ocean sunfish</name>
    <name type="synonym">Tetraodon mola</name>
    <dbReference type="NCBI Taxonomy" id="94237"/>
    <lineage>
        <taxon>Eukaryota</taxon>
        <taxon>Metazoa</taxon>
        <taxon>Chordata</taxon>
        <taxon>Craniata</taxon>
        <taxon>Vertebrata</taxon>
        <taxon>Euteleostomi</taxon>
        <taxon>Actinopterygii</taxon>
        <taxon>Neopterygii</taxon>
        <taxon>Teleostei</taxon>
        <taxon>Neoteleostei</taxon>
        <taxon>Acanthomorphata</taxon>
        <taxon>Eupercaria</taxon>
        <taxon>Tetraodontiformes</taxon>
        <taxon>Molidae</taxon>
        <taxon>Mola</taxon>
    </lineage>
</organism>
<evidence type="ECO:0000256" key="11">
    <source>
        <dbReference type="ARBA" id="ARBA00050894"/>
    </source>
</evidence>
<evidence type="ECO:0000256" key="10">
    <source>
        <dbReference type="ARBA" id="ARBA00023180"/>
    </source>
</evidence>
<feature type="transmembrane region" description="Helical" evidence="12">
    <location>
        <begin position="284"/>
        <end position="313"/>
    </location>
</feature>
<evidence type="ECO:0000256" key="5">
    <source>
        <dbReference type="ARBA" id="ARBA00022741"/>
    </source>
</evidence>
<evidence type="ECO:0000256" key="1">
    <source>
        <dbReference type="ARBA" id="ARBA00004127"/>
    </source>
</evidence>
<dbReference type="Gene3D" id="3.40.50.300">
    <property type="entry name" value="P-loop containing nucleotide triphosphate hydrolases"/>
    <property type="match status" value="2"/>
</dbReference>
<comment type="catalytic activity">
    <reaction evidence="11">
        <text>cholesterol(in) + ATP + H2O = cholesterol(out) + ADP + phosphate + H(+)</text>
        <dbReference type="Rhea" id="RHEA:39051"/>
        <dbReference type="ChEBI" id="CHEBI:15377"/>
        <dbReference type="ChEBI" id="CHEBI:15378"/>
        <dbReference type="ChEBI" id="CHEBI:16113"/>
        <dbReference type="ChEBI" id="CHEBI:30616"/>
        <dbReference type="ChEBI" id="CHEBI:43474"/>
        <dbReference type="ChEBI" id="CHEBI:456216"/>
    </reaction>
    <physiologicalReaction direction="left-to-right" evidence="11">
        <dbReference type="Rhea" id="RHEA:39052"/>
    </physiologicalReaction>
</comment>
<keyword evidence="6" id="KW-0067">ATP-binding</keyword>
<accession>A0A3Q3X0D7</accession>
<evidence type="ECO:0000256" key="12">
    <source>
        <dbReference type="SAM" id="Phobius"/>
    </source>
</evidence>
<feature type="transmembrane region" description="Helical" evidence="12">
    <location>
        <begin position="352"/>
        <end position="373"/>
    </location>
</feature>
<keyword evidence="9 12" id="KW-0472">Membrane</keyword>
<evidence type="ECO:0000256" key="7">
    <source>
        <dbReference type="ARBA" id="ARBA00022989"/>
    </source>
</evidence>
<feature type="transmembrane region" description="Helical" evidence="12">
    <location>
        <begin position="1131"/>
        <end position="1153"/>
    </location>
</feature>
<feature type="transmembrane region" description="Helical" evidence="12">
    <location>
        <begin position="246"/>
        <end position="264"/>
    </location>
</feature>
<dbReference type="GO" id="GO:0005737">
    <property type="term" value="C:cytoplasm"/>
    <property type="evidence" value="ECO:0007669"/>
    <property type="project" value="UniProtKB-ARBA"/>
</dbReference>
<evidence type="ECO:0000256" key="2">
    <source>
        <dbReference type="ARBA" id="ARBA00022448"/>
    </source>
</evidence>
<evidence type="ECO:0000256" key="3">
    <source>
        <dbReference type="ARBA" id="ARBA00022692"/>
    </source>
</evidence>